<dbReference type="Proteomes" id="UP000217265">
    <property type="component" value="Chromosome"/>
</dbReference>
<proteinExistence type="predicted"/>
<name>A0A290QE65_9BACT</name>
<feature type="compositionally biased region" description="Basic and acidic residues" evidence="1">
    <location>
        <begin position="26"/>
        <end position="35"/>
    </location>
</feature>
<feature type="region of interest" description="Disordered" evidence="1">
    <location>
        <begin position="26"/>
        <end position="68"/>
    </location>
</feature>
<accession>A0A290QE65</accession>
<evidence type="ECO:0000256" key="1">
    <source>
        <dbReference type="SAM" id="MobiDB-lite"/>
    </source>
</evidence>
<evidence type="ECO:0000313" key="3">
    <source>
        <dbReference type="Proteomes" id="UP000217265"/>
    </source>
</evidence>
<dbReference type="AlphaFoldDB" id="A0A290QE65"/>
<gene>
    <name evidence="2" type="ORF">CMV30_00840</name>
</gene>
<dbReference type="EMBL" id="CP023344">
    <property type="protein sequence ID" value="ATC62631.1"/>
    <property type="molecule type" value="Genomic_DNA"/>
</dbReference>
<feature type="compositionally biased region" description="Basic and acidic residues" evidence="1">
    <location>
        <begin position="51"/>
        <end position="68"/>
    </location>
</feature>
<protein>
    <submittedName>
        <fullName evidence="2">Uncharacterized protein</fullName>
    </submittedName>
</protein>
<reference evidence="2 3" key="1">
    <citation type="submission" date="2017-09" db="EMBL/GenBank/DDBJ databases">
        <title>Complete genome sequence of Verrucomicrobial strain HZ-65, isolated from freshwater.</title>
        <authorList>
            <person name="Choi A."/>
        </authorList>
    </citation>
    <scope>NUCLEOTIDE SEQUENCE [LARGE SCALE GENOMIC DNA]</scope>
    <source>
        <strain evidence="2 3">HZ-65</strain>
    </source>
</reference>
<dbReference type="KEGG" id="vbh:CMV30_00840"/>
<sequence length="68" mass="7829">MRVVAEDREEGEREGDGECVFALEEKRQREQRERPGTAADEEIERGGSGARDGRWLRDLRRAERSGAR</sequence>
<organism evidence="2 3">
    <name type="scientific">Nibricoccus aquaticus</name>
    <dbReference type="NCBI Taxonomy" id="2576891"/>
    <lineage>
        <taxon>Bacteria</taxon>
        <taxon>Pseudomonadati</taxon>
        <taxon>Verrucomicrobiota</taxon>
        <taxon>Opitutia</taxon>
        <taxon>Opitutales</taxon>
        <taxon>Opitutaceae</taxon>
        <taxon>Nibricoccus</taxon>
    </lineage>
</organism>
<evidence type="ECO:0000313" key="2">
    <source>
        <dbReference type="EMBL" id="ATC62631.1"/>
    </source>
</evidence>
<keyword evidence="3" id="KW-1185">Reference proteome</keyword>